<dbReference type="PANTHER" id="PTHR47659">
    <property type="entry name" value="ZN(II)2CYS6 TRANSCRIPTION FACTOR (EUROFUNG)-RELATED"/>
    <property type="match status" value="1"/>
</dbReference>
<dbReference type="Proteomes" id="UP000077671">
    <property type="component" value="Unassembled WGS sequence"/>
</dbReference>
<organism evidence="15 16">
    <name type="scientific">Tilletia caries</name>
    <name type="common">wheat bunt fungus</name>
    <dbReference type="NCBI Taxonomy" id="13290"/>
    <lineage>
        <taxon>Eukaryota</taxon>
        <taxon>Fungi</taxon>
        <taxon>Dikarya</taxon>
        <taxon>Basidiomycota</taxon>
        <taxon>Ustilaginomycotina</taxon>
        <taxon>Exobasidiomycetes</taxon>
        <taxon>Tilletiales</taxon>
        <taxon>Tilletiaceae</taxon>
        <taxon>Tilletia</taxon>
    </lineage>
</organism>
<gene>
    <name evidence="15" type="ORF">A4X03_0g2593</name>
    <name evidence="14" type="ORF">JKIAZH3_G3833</name>
</gene>
<evidence type="ECO:0000256" key="10">
    <source>
        <dbReference type="ARBA" id="ARBA00023242"/>
    </source>
</evidence>
<evidence type="ECO:0000256" key="5">
    <source>
        <dbReference type="ARBA" id="ARBA00022833"/>
    </source>
</evidence>
<dbReference type="InterPro" id="IPR001138">
    <property type="entry name" value="Zn2Cys6_DnaBD"/>
</dbReference>
<evidence type="ECO:0000313" key="17">
    <source>
        <dbReference type="Proteomes" id="UP000836402"/>
    </source>
</evidence>
<accession>A0A177VF55</accession>
<dbReference type="PANTHER" id="PTHR47659:SF1">
    <property type="entry name" value="TRANSCRIPTION ACTIVATOR OF GLUCONEOGENESIS ERT1"/>
    <property type="match status" value="1"/>
</dbReference>
<evidence type="ECO:0000256" key="7">
    <source>
        <dbReference type="ARBA" id="ARBA00023125"/>
    </source>
</evidence>
<dbReference type="Pfam" id="PF00172">
    <property type="entry name" value="Zn_clus"/>
    <property type="match status" value="1"/>
</dbReference>
<sequence length="586" mass="62904">MDVDPPWFRADYSTSRLPLSMDPNLSTVDPQGSAAAKPKRKKASRACSHCQKAHLTCDDARPCTRCTKKGLAATCTDGQRKKAKYLLEEGELQERSASVDRTQGAAGSRSQETLPADLSVMHHTEDASMDESTSILLASSAALPSYTAAASFDSPASAATGPSGAGDGTYTSMLDSDSAFNTSFHPFGTENASLEYSMLSSMIYGSGIDPTLLGTGLDDLGLSQTSFYGDAAGPSSGAGLQLNPSTGMYDGTSGGAGVGGVMYDGTSGGAGVGASGSPWATTHQVPDTTASLGPIQQGTGLFDPVLAPPMATISSPALAVNSLSSLISDPALGPMSAPNPMSASVLPPLNLSSPSNLPTPPQPLALQRFARTNTHSSPDPNATLNQLLRLRPEEEDWDTRIRRVHTDRIEPFHYTDSYHFLITYVTANYEREEALRVVRALAIIRPSLIALQMPLSEEDEIFVERSIQRMALEFEKLIAFSGTPTVVWRRTCEICVVGSEFSMLTHWPREELIGKHIYQFLDKKSTIEYWEKFAMHAFENTSQSVVARCTLLTPQGKPVPCSACFSIKRDMFDLPILIVGNFLPIL</sequence>
<evidence type="ECO:0000256" key="3">
    <source>
        <dbReference type="ARBA" id="ARBA00022432"/>
    </source>
</evidence>
<dbReference type="InterPro" id="IPR035965">
    <property type="entry name" value="PAS-like_dom_sf"/>
</dbReference>
<evidence type="ECO:0000256" key="9">
    <source>
        <dbReference type="ARBA" id="ARBA00023163"/>
    </source>
</evidence>
<dbReference type="Gene3D" id="4.10.240.10">
    <property type="entry name" value="Zn(2)-C6 fungal-type DNA-binding domain"/>
    <property type="match status" value="1"/>
</dbReference>
<dbReference type="AlphaFoldDB" id="A0A177VF55"/>
<dbReference type="InterPro" id="IPR000014">
    <property type="entry name" value="PAS"/>
</dbReference>
<dbReference type="Pfam" id="PF24990">
    <property type="entry name" value="PAS_13"/>
    <property type="match status" value="2"/>
</dbReference>
<evidence type="ECO:0000313" key="14">
    <source>
        <dbReference type="EMBL" id="CAD6911435.1"/>
    </source>
</evidence>
<reference evidence="14" key="3">
    <citation type="submission" date="2020-10" db="EMBL/GenBank/DDBJ databases">
        <authorList>
            <person name="Sedaghatjoo S."/>
        </authorList>
    </citation>
    <scope>NUCLEOTIDE SEQUENCE</scope>
    <source>
        <strain evidence="14">AZH3</strain>
    </source>
</reference>
<keyword evidence="17" id="KW-1185">Reference proteome</keyword>
<evidence type="ECO:0000256" key="6">
    <source>
        <dbReference type="ARBA" id="ARBA00023015"/>
    </source>
</evidence>
<dbReference type="GO" id="GO:0000981">
    <property type="term" value="F:DNA-binding transcription factor activity, RNA polymerase II-specific"/>
    <property type="evidence" value="ECO:0007669"/>
    <property type="project" value="InterPro"/>
</dbReference>
<dbReference type="GO" id="GO:0006094">
    <property type="term" value="P:gluconeogenesis"/>
    <property type="evidence" value="ECO:0007669"/>
    <property type="project" value="UniProtKB-KW"/>
</dbReference>
<evidence type="ECO:0000256" key="4">
    <source>
        <dbReference type="ARBA" id="ARBA00022723"/>
    </source>
</evidence>
<evidence type="ECO:0000256" key="1">
    <source>
        <dbReference type="ARBA" id="ARBA00004123"/>
    </source>
</evidence>
<dbReference type="GO" id="GO:0005634">
    <property type="term" value="C:nucleus"/>
    <property type="evidence" value="ECO:0007669"/>
    <property type="project" value="UniProtKB-SubCell"/>
</dbReference>
<evidence type="ECO:0000259" key="13">
    <source>
        <dbReference type="PROSITE" id="PS50048"/>
    </source>
</evidence>
<dbReference type="GO" id="GO:0000977">
    <property type="term" value="F:RNA polymerase II transcription regulatory region sequence-specific DNA binding"/>
    <property type="evidence" value="ECO:0007669"/>
    <property type="project" value="TreeGrafter"/>
</dbReference>
<dbReference type="InterPro" id="IPR036864">
    <property type="entry name" value="Zn2-C6_fun-type_DNA-bd_sf"/>
</dbReference>
<dbReference type="SUPFAM" id="SSF57701">
    <property type="entry name" value="Zn2/Cys6 DNA-binding domain"/>
    <property type="match status" value="1"/>
</dbReference>
<keyword evidence="6" id="KW-0805">Transcription regulation</keyword>
<dbReference type="CDD" id="cd00067">
    <property type="entry name" value="GAL4"/>
    <property type="match status" value="1"/>
</dbReference>
<reference evidence="15" key="1">
    <citation type="submission" date="2016-04" db="EMBL/GenBank/DDBJ databases">
        <authorList>
            <person name="Nguyen H.D."/>
            <person name="Kesanakurti P."/>
            <person name="Cullis J."/>
            <person name="Levesque C.A."/>
            <person name="Hambleton S."/>
        </authorList>
    </citation>
    <scope>NUCLEOTIDE SEQUENCE</scope>
    <source>
        <strain evidence="15">DAOMC 238032</strain>
    </source>
</reference>
<dbReference type="SMART" id="SM00066">
    <property type="entry name" value="GAL4"/>
    <property type="match status" value="1"/>
</dbReference>
<dbReference type="Proteomes" id="UP000836402">
    <property type="component" value="Unassembled WGS sequence"/>
</dbReference>
<keyword evidence="9" id="KW-0804">Transcription</keyword>
<feature type="region of interest" description="Disordered" evidence="12">
    <location>
        <begin position="94"/>
        <end position="116"/>
    </location>
</feature>
<protein>
    <recommendedName>
        <fullName evidence="11">Transcription activator of gluconeogenesis ERT1</fullName>
    </recommendedName>
</protein>
<evidence type="ECO:0000256" key="8">
    <source>
        <dbReference type="ARBA" id="ARBA00023159"/>
    </source>
</evidence>
<dbReference type="InterPro" id="IPR050335">
    <property type="entry name" value="ERT1_acuK_gluconeogen_tf"/>
</dbReference>
<evidence type="ECO:0000256" key="12">
    <source>
        <dbReference type="SAM" id="MobiDB-lite"/>
    </source>
</evidence>
<evidence type="ECO:0000256" key="11">
    <source>
        <dbReference type="ARBA" id="ARBA00040903"/>
    </source>
</evidence>
<dbReference type="SUPFAM" id="SSF55785">
    <property type="entry name" value="PYP-like sensor domain (PAS domain)"/>
    <property type="match status" value="1"/>
</dbReference>
<keyword evidence="5" id="KW-0862">Zinc</keyword>
<reference evidence="15" key="2">
    <citation type="journal article" date="2019" name="IMA Fungus">
        <title>Genome sequencing and comparison of five Tilletia species to identify candidate genes for the detection of regulated species infecting wheat.</title>
        <authorList>
            <person name="Nguyen H.D.T."/>
            <person name="Sultana T."/>
            <person name="Kesanakurti P."/>
            <person name="Hambleton S."/>
        </authorList>
    </citation>
    <scope>NUCLEOTIDE SEQUENCE</scope>
    <source>
        <strain evidence="15">DAOMC 238032</strain>
    </source>
</reference>
<evidence type="ECO:0000313" key="15">
    <source>
        <dbReference type="EMBL" id="KAE8262266.1"/>
    </source>
</evidence>
<proteinExistence type="inferred from homology"/>
<evidence type="ECO:0000313" key="16">
    <source>
        <dbReference type="Proteomes" id="UP000077671"/>
    </source>
</evidence>
<name>A0A177VF55_9BASI</name>
<keyword evidence="8" id="KW-0010">Activator</keyword>
<dbReference type="EMBL" id="LWDD02000258">
    <property type="protein sequence ID" value="KAE8262266.1"/>
    <property type="molecule type" value="Genomic_DNA"/>
</dbReference>
<keyword evidence="10" id="KW-0539">Nucleus</keyword>
<comment type="caution">
    <text evidence="15">The sequence shown here is derived from an EMBL/GenBank/DDBJ whole genome shotgun (WGS) entry which is preliminary data.</text>
</comment>
<keyword evidence="3" id="KW-0312">Gluconeogenesis</keyword>
<feature type="domain" description="Zn(2)-C6 fungal-type" evidence="13">
    <location>
        <begin position="46"/>
        <end position="77"/>
    </location>
</feature>
<keyword evidence="4" id="KW-0479">Metal-binding</keyword>
<comment type="subcellular location">
    <subcellularLocation>
        <location evidence="1">Nucleus</location>
    </subcellularLocation>
</comment>
<dbReference type="EMBL" id="CAJHJG010001343">
    <property type="protein sequence ID" value="CAD6911435.1"/>
    <property type="molecule type" value="Genomic_DNA"/>
</dbReference>
<dbReference type="Gene3D" id="3.30.450.20">
    <property type="entry name" value="PAS domain"/>
    <property type="match status" value="1"/>
</dbReference>
<dbReference type="InterPro" id="IPR056751">
    <property type="entry name" value="PAS_13"/>
</dbReference>
<dbReference type="GO" id="GO:0009267">
    <property type="term" value="P:cellular response to starvation"/>
    <property type="evidence" value="ECO:0007669"/>
    <property type="project" value="TreeGrafter"/>
</dbReference>
<feature type="region of interest" description="Disordered" evidence="12">
    <location>
        <begin position="21"/>
        <end position="41"/>
    </location>
</feature>
<keyword evidence="7" id="KW-0238">DNA-binding</keyword>
<evidence type="ECO:0000256" key="2">
    <source>
        <dbReference type="ARBA" id="ARBA00010855"/>
    </source>
</evidence>
<dbReference type="CDD" id="cd00130">
    <property type="entry name" value="PAS"/>
    <property type="match status" value="1"/>
</dbReference>
<feature type="compositionally biased region" description="Polar residues" evidence="12">
    <location>
        <begin position="21"/>
        <end position="30"/>
    </location>
</feature>
<dbReference type="PROSITE" id="PS50048">
    <property type="entry name" value="ZN2_CY6_FUNGAL_2"/>
    <property type="match status" value="1"/>
</dbReference>
<comment type="similarity">
    <text evidence="2">Belongs to the ERT1/acuK family.</text>
</comment>
<dbReference type="GO" id="GO:0008270">
    <property type="term" value="F:zinc ion binding"/>
    <property type="evidence" value="ECO:0007669"/>
    <property type="project" value="InterPro"/>
</dbReference>